<dbReference type="Pfam" id="PF04246">
    <property type="entry name" value="RseC_MucC"/>
    <property type="match status" value="1"/>
</dbReference>
<keyword evidence="1" id="KW-0472">Membrane</keyword>
<dbReference type="InterPro" id="IPR007359">
    <property type="entry name" value="SigmaE_reg_RseC_MucC"/>
</dbReference>
<dbReference type="EMBL" id="LSNE01000006">
    <property type="protein sequence ID" value="KXI28689.1"/>
    <property type="molecule type" value="Genomic_DNA"/>
</dbReference>
<keyword evidence="3" id="KW-1185">Reference proteome</keyword>
<dbReference type="AlphaFoldDB" id="A0A136A0A9"/>
<comment type="caution">
    <text evidence="2">The sequence shown here is derived from an EMBL/GenBank/DDBJ whole genome shotgun (WGS) entry which is preliminary data.</text>
</comment>
<dbReference type="OrthoDB" id="9795854at2"/>
<organism evidence="2 3">
    <name type="scientific">Paraglaciecola hydrolytica</name>
    <dbReference type="NCBI Taxonomy" id="1799789"/>
    <lineage>
        <taxon>Bacteria</taxon>
        <taxon>Pseudomonadati</taxon>
        <taxon>Pseudomonadota</taxon>
        <taxon>Gammaproteobacteria</taxon>
        <taxon>Alteromonadales</taxon>
        <taxon>Alteromonadaceae</taxon>
        <taxon>Paraglaciecola</taxon>
    </lineage>
</organism>
<keyword evidence="1" id="KW-0812">Transmembrane</keyword>
<evidence type="ECO:0000256" key="1">
    <source>
        <dbReference type="SAM" id="Phobius"/>
    </source>
</evidence>
<dbReference type="PANTHER" id="PTHR35867">
    <property type="entry name" value="PROTEIN RSEC"/>
    <property type="match status" value="1"/>
</dbReference>
<name>A0A136A0A9_9ALTE</name>
<dbReference type="InterPro" id="IPR026268">
    <property type="entry name" value="RseC"/>
</dbReference>
<dbReference type="STRING" id="1799789.AX660_16590"/>
<dbReference type="PIRSF" id="PIRSF004923">
    <property type="entry name" value="RseC"/>
    <property type="match status" value="1"/>
</dbReference>
<reference evidence="3" key="1">
    <citation type="submission" date="2016-02" db="EMBL/GenBank/DDBJ databases">
        <authorList>
            <person name="Schultz-Johansen M."/>
            <person name="Glaring M.A."/>
            <person name="Bech P.K."/>
            <person name="Stougaard P."/>
        </authorList>
    </citation>
    <scope>NUCLEOTIDE SEQUENCE [LARGE SCALE GENOMIC DNA]</scope>
    <source>
        <strain evidence="3">S66</strain>
    </source>
</reference>
<proteinExistence type="predicted"/>
<accession>A0A136A0A9</accession>
<evidence type="ECO:0000313" key="3">
    <source>
        <dbReference type="Proteomes" id="UP000070299"/>
    </source>
</evidence>
<dbReference type="PANTHER" id="PTHR35867:SF1">
    <property type="entry name" value="PROTEIN RSEC"/>
    <property type="match status" value="1"/>
</dbReference>
<dbReference type="RefSeq" id="WP_068377851.1">
    <property type="nucleotide sequence ID" value="NZ_LSNE01000006.1"/>
</dbReference>
<feature type="transmembrane region" description="Helical" evidence="1">
    <location>
        <begin position="83"/>
        <end position="107"/>
    </location>
</feature>
<gene>
    <name evidence="2" type="ORF">AX660_16590</name>
</gene>
<sequence length="162" mass="17897">MVEEIGIVVRIDIEQGIQYLWIETEVKTTCSSCQAQKNCGTSVVAKAFTNKKQQLKLAYAQTVELGQKIKIGIPEERLLSASLLVYLLPIFALMSGSVLASLVLPMFALDSELWQVLAGFTLAFIAFLGVKNYLNGANQQHFCPQLLGLIEPQPQLIDVKQI</sequence>
<feature type="transmembrane region" description="Helical" evidence="1">
    <location>
        <begin position="113"/>
        <end position="130"/>
    </location>
</feature>
<dbReference type="Proteomes" id="UP000070299">
    <property type="component" value="Unassembled WGS sequence"/>
</dbReference>
<evidence type="ECO:0000313" key="2">
    <source>
        <dbReference type="EMBL" id="KXI28689.1"/>
    </source>
</evidence>
<protein>
    <submittedName>
        <fullName evidence="2">Uncharacterized protein</fullName>
    </submittedName>
</protein>
<keyword evidence="1" id="KW-1133">Transmembrane helix</keyword>